<comment type="similarity">
    <text evidence="2">Belongs to the membrane fusion protein (MFP) (TC 8.A.1) family.</text>
</comment>
<dbReference type="GO" id="GO:0015721">
    <property type="term" value="P:bile acid and bile salt transport"/>
    <property type="evidence" value="ECO:0007669"/>
    <property type="project" value="UniProtKB-ARBA"/>
</dbReference>
<evidence type="ECO:0000256" key="9">
    <source>
        <dbReference type="SAM" id="Phobius"/>
    </source>
</evidence>
<keyword evidence="13" id="KW-1185">Reference proteome</keyword>
<reference evidence="12 13" key="1">
    <citation type="submission" date="2019-10" db="EMBL/GenBank/DDBJ databases">
        <title>Three novel species isolated from a subtropical stream in China.</title>
        <authorList>
            <person name="Lu H."/>
        </authorList>
    </citation>
    <scope>NUCLEOTIDE SEQUENCE [LARGE SCALE GENOMIC DNA]</scope>
    <source>
        <strain evidence="12 13">FT13W</strain>
    </source>
</reference>
<keyword evidence="5" id="KW-0997">Cell inner membrane</keyword>
<proteinExistence type="inferred from homology"/>
<feature type="domain" description="p-hydroxybenzoic acid efflux pump subunit AaeA-like beta-barrel" evidence="11">
    <location>
        <begin position="251"/>
        <end position="343"/>
    </location>
</feature>
<evidence type="ECO:0000256" key="4">
    <source>
        <dbReference type="ARBA" id="ARBA00022475"/>
    </source>
</evidence>
<comment type="subcellular location">
    <subcellularLocation>
        <location evidence="1">Cell inner membrane</location>
        <topology evidence="1">Single-pass membrane protein</topology>
    </subcellularLocation>
</comment>
<dbReference type="InterPro" id="IPR058634">
    <property type="entry name" value="AaeA-lik-b-barrel"/>
</dbReference>
<dbReference type="GO" id="GO:0005886">
    <property type="term" value="C:plasma membrane"/>
    <property type="evidence" value="ECO:0007669"/>
    <property type="project" value="UniProtKB-SubCell"/>
</dbReference>
<comment type="caution">
    <text evidence="12">The sequence shown here is derived from an EMBL/GenBank/DDBJ whole genome shotgun (WGS) entry which is preliminary data.</text>
</comment>
<evidence type="ECO:0000256" key="6">
    <source>
        <dbReference type="ARBA" id="ARBA00022692"/>
    </source>
</evidence>
<dbReference type="GO" id="GO:0046677">
    <property type="term" value="P:response to antibiotic"/>
    <property type="evidence" value="ECO:0007669"/>
    <property type="project" value="UniProtKB-ARBA"/>
</dbReference>
<feature type="domain" description="Multidrug export protein EmrA/FarA alpha-helical hairpin" evidence="10">
    <location>
        <begin position="94"/>
        <end position="213"/>
    </location>
</feature>
<dbReference type="PANTHER" id="PTHR30386:SF19">
    <property type="entry name" value="MULTIDRUG EXPORT PROTEIN EMRA-RELATED"/>
    <property type="match status" value="1"/>
</dbReference>
<evidence type="ECO:0000256" key="5">
    <source>
        <dbReference type="ARBA" id="ARBA00022519"/>
    </source>
</evidence>
<keyword evidence="3" id="KW-0813">Transport</keyword>
<keyword evidence="4" id="KW-1003">Cell membrane</keyword>
<evidence type="ECO:0000259" key="11">
    <source>
        <dbReference type="Pfam" id="PF25963"/>
    </source>
</evidence>
<name>A0A6I1IEU5_9BURK</name>
<keyword evidence="6 9" id="KW-0812">Transmembrane</keyword>
<evidence type="ECO:0000259" key="10">
    <source>
        <dbReference type="Pfam" id="PF25885"/>
    </source>
</evidence>
<dbReference type="Pfam" id="PF25885">
    <property type="entry name" value="HH_EMRA"/>
    <property type="match status" value="1"/>
</dbReference>
<dbReference type="Proteomes" id="UP000468717">
    <property type="component" value="Unassembled WGS sequence"/>
</dbReference>
<dbReference type="FunFam" id="2.40.30.170:FF:000003">
    <property type="entry name" value="Multidrug resistance protein A"/>
    <property type="match status" value="1"/>
</dbReference>
<dbReference type="InterPro" id="IPR058633">
    <property type="entry name" value="EmrA/FarA_HH"/>
</dbReference>
<feature type="transmembrane region" description="Helical" evidence="9">
    <location>
        <begin position="20"/>
        <end position="39"/>
    </location>
</feature>
<dbReference type="Gene3D" id="1.10.287.470">
    <property type="entry name" value="Helix hairpin bin"/>
    <property type="match status" value="1"/>
</dbReference>
<dbReference type="PANTHER" id="PTHR30386">
    <property type="entry name" value="MEMBRANE FUSION SUBUNIT OF EMRAB-TOLC MULTIDRUG EFFLUX PUMP"/>
    <property type="match status" value="1"/>
</dbReference>
<organism evidence="12 13">
    <name type="scientific">Janthinobacterium violaceinigrum</name>
    <dbReference type="NCBI Taxonomy" id="2654252"/>
    <lineage>
        <taxon>Bacteria</taxon>
        <taxon>Pseudomonadati</taxon>
        <taxon>Pseudomonadota</taxon>
        <taxon>Betaproteobacteria</taxon>
        <taxon>Burkholderiales</taxon>
        <taxon>Oxalobacteraceae</taxon>
        <taxon>Janthinobacterium</taxon>
    </lineage>
</organism>
<evidence type="ECO:0000313" key="12">
    <source>
        <dbReference type="EMBL" id="KAB8066816.1"/>
    </source>
</evidence>
<dbReference type="EMBL" id="WFLI01000001">
    <property type="protein sequence ID" value="KAB8066816.1"/>
    <property type="molecule type" value="Genomic_DNA"/>
</dbReference>
<accession>A0A6I1IEU5</accession>
<sequence length="389" mass="40942">MSSDTTASTTPTEQPGKRKAVLLAITAAFVVAGVAWAAYYQLVLAKEEVTDNAYVGGNLVTLSAQVTGNVDEIRADETQMVKAGAPLITLNGIDADLALSQAQARLGNVVRQERERYASVAQYDAVIEQRRLALATAQGNLARRAPLAADQTISGEDLAHAKQAVDDAKAALAVAQRQAESAKSGVAGVNLASHPAVLSARGDVVQAWLAVRRNAVVAPVSGYVAKRSVQLGTHVTPGTPLMSIVPLDQLWVDANFKESELRNIRVGQAATIETDLYGSKVVYHGKVLGMSAGTGSAFSLLPAQNATGNWIKVVQRVPVRITLDPKELAAHPLRIGLSTTVTVDTSHGEGATLDQPMVASTVYTTKALGQPVDEAEKMADTIIAQNLLK</sequence>
<evidence type="ECO:0000313" key="13">
    <source>
        <dbReference type="Proteomes" id="UP000468717"/>
    </source>
</evidence>
<dbReference type="RefSeq" id="WP_152280886.1">
    <property type="nucleotide sequence ID" value="NZ_WFLI01000001.1"/>
</dbReference>
<dbReference type="AlphaFoldDB" id="A0A6I1IEU5"/>
<keyword evidence="8 9" id="KW-0472">Membrane</keyword>
<evidence type="ECO:0000256" key="8">
    <source>
        <dbReference type="ARBA" id="ARBA00023136"/>
    </source>
</evidence>
<dbReference type="SUPFAM" id="SSF111369">
    <property type="entry name" value="HlyD-like secretion proteins"/>
    <property type="match status" value="2"/>
</dbReference>
<evidence type="ECO:0000256" key="7">
    <source>
        <dbReference type="ARBA" id="ARBA00022989"/>
    </source>
</evidence>
<dbReference type="Gene3D" id="2.40.50.100">
    <property type="match status" value="1"/>
</dbReference>
<keyword evidence="7 9" id="KW-1133">Transmembrane helix</keyword>
<gene>
    <name evidence="12" type="ORF">GCN75_00665</name>
</gene>
<protein>
    <submittedName>
        <fullName evidence="12">HlyD family efflux transporter periplasmic adaptor subunit</fullName>
    </submittedName>
</protein>
<dbReference type="Gene3D" id="2.40.30.170">
    <property type="match status" value="1"/>
</dbReference>
<evidence type="ECO:0000256" key="1">
    <source>
        <dbReference type="ARBA" id="ARBA00004377"/>
    </source>
</evidence>
<evidence type="ECO:0000256" key="3">
    <source>
        <dbReference type="ARBA" id="ARBA00022448"/>
    </source>
</evidence>
<dbReference type="Pfam" id="PF25963">
    <property type="entry name" value="Beta-barrel_AAEA"/>
    <property type="match status" value="1"/>
</dbReference>
<dbReference type="InterPro" id="IPR050739">
    <property type="entry name" value="MFP"/>
</dbReference>
<evidence type="ECO:0000256" key="2">
    <source>
        <dbReference type="ARBA" id="ARBA00009477"/>
    </source>
</evidence>
<dbReference type="GO" id="GO:1990961">
    <property type="term" value="P:xenobiotic detoxification by transmembrane export across the plasma membrane"/>
    <property type="evidence" value="ECO:0007669"/>
    <property type="project" value="UniProtKB-ARBA"/>
</dbReference>